<reference evidence="2" key="1">
    <citation type="submission" date="2017-12" db="EMBL/GenBank/DDBJ databases">
        <title>FDA dAtabase for Regulatory Grade micrObial Sequences (FDA-ARGOS): Supporting development and validation of Infectious Disease Dx tests.</title>
        <authorList>
            <person name="Hoffmann M."/>
            <person name="Allard M."/>
            <person name="Evans P."/>
            <person name="Brown E."/>
            <person name="Tallon L."/>
            <person name="Sadzewicz L."/>
            <person name="Sengamalay N."/>
            <person name="Ott S."/>
            <person name="Godinez A."/>
            <person name="Nagaraj S."/>
            <person name="Vavikolanu K."/>
            <person name="Aluvathingal J."/>
            <person name="Nadendla S."/>
            <person name="Sichtig H."/>
        </authorList>
    </citation>
    <scope>NUCLEOTIDE SEQUENCE [LARGE SCALE GENOMIC DNA]</scope>
    <source>
        <strain evidence="2">FDAARGOS_129</strain>
    </source>
</reference>
<proteinExistence type="predicted"/>
<evidence type="ECO:0000313" key="1">
    <source>
        <dbReference type="EMBL" id="AVF44029.1"/>
    </source>
</evidence>
<dbReference type="EMBL" id="CP014019">
    <property type="protein sequence ID" value="AVF44029.1"/>
    <property type="molecule type" value="Genomic_DNA"/>
</dbReference>
<name>A0A2L1VFM1_ACINO</name>
<sequence length="61" mass="7047">MSFLVSSIGGNPTLCVMHQNTTNICIKTQYCTKLDHDIIGIYIHIFDQKILRTILERFNYA</sequence>
<protein>
    <submittedName>
        <fullName evidence="1">Uncharacterized protein</fullName>
    </submittedName>
</protein>
<dbReference type="AlphaFoldDB" id="A0A2L1VFM1"/>
<evidence type="ECO:0000313" key="2">
    <source>
        <dbReference type="Proteomes" id="UP000237921"/>
    </source>
</evidence>
<accession>A0A2L1VFM1</accession>
<gene>
    <name evidence="1" type="ORF">AL533_06350</name>
</gene>
<organism evidence="1 2">
    <name type="scientific">Acinetobacter nosocomialis</name>
    <dbReference type="NCBI Taxonomy" id="106654"/>
    <lineage>
        <taxon>Bacteria</taxon>
        <taxon>Pseudomonadati</taxon>
        <taxon>Pseudomonadota</taxon>
        <taxon>Gammaproteobacteria</taxon>
        <taxon>Moraxellales</taxon>
        <taxon>Moraxellaceae</taxon>
        <taxon>Acinetobacter</taxon>
        <taxon>Acinetobacter calcoaceticus/baumannii complex</taxon>
    </lineage>
</organism>
<dbReference type="Proteomes" id="UP000237921">
    <property type="component" value="Chromosome"/>
</dbReference>